<dbReference type="Gene3D" id="3.30.160.60">
    <property type="entry name" value="Classic Zinc Finger"/>
    <property type="match status" value="10"/>
</dbReference>
<feature type="compositionally biased region" description="Low complexity" evidence="6">
    <location>
        <begin position="1123"/>
        <end position="1152"/>
    </location>
</feature>
<dbReference type="InParanoid" id="A0A6J2X9L4"/>
<feature type="domain" description="C2H2-type" evidence="7">
    <location>
        <begin position="1363"/>
        <end position="1385"/>
    </location>
</feature>
<dbReference type="FunFam" id="3.30.160.60:FF:000894">
    <property type="entry name" value="Uncharacterized protein, isoform C"/>
    <property type="match status" value="1"/>
</dbReference>
<feature type="domain" description="C2H2-type" evidence="7">
    <location>
        <begin position="1892"/>
        <end position="1914"/>
    </location>
</feature>
<organism evidence="8 9">
    <name type="scientific">Sitophilus oryzae</name>
    <name type="common">Rice weevil</name>
    <name type="synonym">Curculio oryzae</name>
    <dbReference type="NCBI Taxonomy" id="7048"/>
    <lineage>
        <taxon>Eukaryota</taxon>
        <taxon>Metazoa</taxon>
        <taxon>Ecdysozoa</taxon>
        <taxon>Arthropoda</taxon>
        <taxon>Hexapoda</taxon>
        <taxon>Insecta</taxon>
        <taxon>Pterygota</taxon>
        <taxon>Neoptera</taxon>
        <taxon>Endopterygota</taxon>
        <taxon>Coleoptera</taxon>
        <taxon>Polyphaga</taxon>
        <taxon>Cucujiformia</taxon>
        <taxon>Curculionidae</taxon>
        <taxon>Dryophthorinae</taxon>
        <taxon>Sitophilus</taxon>
    </lineage>
</organism>
<feature type="compositionally biased region" description="Low complexity" evidence="6">
    <location>
        <begin position="306"/>
        <end position="317"/>
    </location>
</feature>
<evidence type="ECO:0000313" key="8">
    <source>
        <dbReference type="Proteomes" id="UP000504635"/>
    </source>
</evidence>
<dbReference type="PANTHER" id="PTHR24403">
    <property type="entry name" value="ZINC FINGER PROTEIN"/>
    <property type="match status" value="1"/>
</dbReference>
<evidence type="ECO:0000256" key="5">
    <source>
        <dbReference type="PROSITE-ProRule" id="PRU00042"/>
    </source>
</evidence>
<dbReference type="FunCoup" id="A0A6J2X9L4">
    <property type="interactions" value="323"/>
</dbReference>
<keyword evidence="3 5" id="KW-0863">Zinc-finger</keyword>
<dbReference type="InterPro" id="IPR036236">
    <property type="entry name" value="Znf_C2H2_sf"/>
</dbReference>
<feature type="domain" description="C2H2-type" evidence="7">
    <location>
        <begin position="1575"/>
        <end position="1602"/>
    </location>
</feature>
<evidence type="ECO:0000256" key="6">
    <source>
        <dbReference type="SAM" id="MobiDB-lite"/>
    </source>
</evidence>
<dbReference type="GeneID" id="115876316"/>
<dbReference type="PROSITE" id="PS00028">
    <property type="entry name" value="ZINC_FINGER_C2H2_1"/>
    <property type="match status" value="7"/>
</dbReference>
<feature type="compositionally biased region" description="Low complexity" evidence="6">
    <location>
        <begin position="962"/>
        <end position="994"/>
    </location>
</feature>
<dbReference type="GO" id="GO:0008270">
    <property type="term" value="F:zinc ion binding"/>
    <property type="evidence" value="ECO:0007669"/>
    <property type="project" value="UniProtKB-KW"/>
</dbReference>
<feature type="region of interest" description="Disordered" evidence="6">
    <location>
        <begin position="278"/>
        <end position="346"/>
    </location>
</feature>
<evidence type="ECO:0000256" key="4">
    <source>
        <dbReference type="ARBA" id="ARBA00022833"/>
    </source>
</evidence>
<evidence type="ECO:0000313" key="9">
    <source>
        <dbReference type="RefSeq" id="XP_030747912.1"/>
    </source>
</evidence>
<accession>A0A6J2X9L4</accession>
<reference evidence="9" key="1">
    <citation type="submission" date="2025-08" db="UniProtKB">
        <authorList>
            <consortium name="RefSeq"/>
        </authorList>
    </citation>
    <scope>IDENTIFICATION</scope>
    <source>
        <tissue evidence="9">Gonads</tissue>
    </source>
</reference>
<keyword evidence="8" id="KW-1185">Reference proteome</keyword>
<dbReference type="GO" id="GO:0045944">
    <property type="term" value="P:positive regulation of transcription by RNA polymerase II"/>
    <property type="evidence" value="ECO:0007669"/>
    <property type="project" value="TreeGrafter"/>
</dbReference>
<dbReference type="SUPFAM" id="SSF57667">
    <property type="entry name" value="beta-beta-alpha zinc fingers"/>
    <property type="match status" value="3"/>
</dbReference>
<feature type="region of interest" description="Disordered" evidence="6">
    <location>
        <begin position="1123"/>
        <end position="1173"/>
    </location>
</feature>
<name>A0A6J2X9L4_SITOR</name>
<evidence type="ECO:0000256" key="3">
    <source>
        <dbReference type="ARBA" id="ARBA00022771"/>
    </source>
</evidence>
<dbReference type="PANTHER" id="PTHR24403:SF94">
    <property type="entry name" value="KUMGANG"/>
    <property type="match status" value="1"/>
</dbReference>
<sequence length="1989" mass="224215">MKKNHQGSSWFVEGERVSMSVAPSLVHHHFLSALCDDNAPTPPSDADDVSSLDADVAPHYPPLDDKEQQPTVPLPDCKVRRNYTCPVCDFFTQNPRRYLYHLRDDHGHKLKIYECPHCLYASKHYQKLLRHSRMVHGDSNSDQKPFPVDSVFVKLEINDPDDVIEEEPSSSFKCSLCSFTTRSKPAFNRHEREEHLKTKFFRCSKCTYVTHIKARYTKHVKYHSMPMIKCDMCDFRTPYKWNLDRHCKNHNGQGAFKCSACNFTADIKQSLTVHETNHHLPPVGQAAGLGVGRRRNKVGASDTTAAEEGASGEQQEAVPQVTAVATQPAEHSTTTTTTPSKDHVDEVPAKPKAKVKITPRKPKATVTVPEYTRKKESDFIHPDDFIHHSNGKVYIKNKCKLCNFKSPWDSEMAKHERKFHSIERDLIGVKKNQRPIPNLIPIPAQLKHQRVHHIRSVEIPEPREPTMSEKDISDICRRSANSALKDFASLFSSEDVFRTSASTSKVPDLIPAFPLQIKAQRNFKNKTSMSFFDKFNEELGSRSNLICSLCGHESKCLTEQVKHQKLCGKEANRVPNIIPVHNISASRCQYCRHRCKSSADLHNHLQTCSEALKVFGDDAFSEHENELKIDEDRQSIEDELDIKPHPMENKVFVWNDIMVPMDIEVDDSNYEYTDDKNDDVASMDLSVYSQSPALSDNSDNRQENNNNLNTNNNHTIHNSPVTTTEKIPTHGNDISVAQHKRVFKCPHCTFWASTASRFHVHIVGHLNKKPFECSLCSYRSNWRWDITKHIKLKSVRDQAHETAKVLMTDETGRRNYSKYNKYLTEIPLSSLQSSSETSGGSGTRPRNYDRNSSPSTSKSEKSKMPASGDLGSLLKVGNLKPPPGLKAVDKHFLEKRSASSEGKRTLFKCKKCNFRDASREILLQHVKGHYPAHFDPQDPLYQQAMVVAAAQMAAAAAAASSPSLLCPPGSPSPSSNLSNLSSSASSPSGTSAAPRDLSLRGTSPDRDDEASVNNNKATAAAQKGCAATAAGGVVGAHAAAPPFRCGHCNQVSNWKHVIQVYLFALFLLLVRLRDASREILLQHVKGHYPAHFDPQDPLYQQAMVVAAAQMAAAAAAASSPSLLCPPGSPSPSSNLSNLSSSASSPSGTSAAPRDLSLRGTSPDRDDEASVNNNKATAAAQKGCAATAAGGVVGAHAAAPPFRCGHCNQVSNWKHVIQRHCRLKHNGDIRVVSTKNGQEKIEIEEQPDEPDCSDVQQVGLFKCNMCPYATDSQEDYQLHLPGHIVDSNKPLKCYFCKYWVTEEYDLVGHLKLHGVCDPYDFVKSMNSNDGDGKRFRCVYCPYVTNTKTQFNYHKQFHKDRGGQYSCSRCSYNVSKRHLLHQHLKVHGMSPNKSEEMDEDITDEIPLNKVKINYLESVDIPLVWVLKDGKFSKMYNCRFCPHVNSRKVNIQEHEKMHSPREQGTNPSRPNDMEHRCVECNYICKNAGVLSSHLKVHQGLYGTIHSLVDLNKSDEEQLKELCKELTSSSDDIDTSEFLQVEMEETESVLYFCKDCPARFLKETEHMIHGDFHTSHLEFACDSCSYTAENASYLMSHSKVHSAEYQERTAMLKKLYIISNDHPEPELKQVKKEDGQSVWVVHRKSEIEKKNNILASFLSKPLKTSQNIPLSGTELFQQRSEARQKQALEEIKQEIIEEDMEEVVSSSKTPEAREFDVSVQGNPEFVYQKYIKNGRMKEKRYKCHKCPSAFEKREQYKIHLGLHGSKQRYNCEYCDYSVKYYANYVQHLKKHKFDEDAHAAMKKTDEANERNNDVIESMEVAFNATEVCDDGVVLKTSVADQQMLNITQQRKSNSTSPLDDKKTYFCPYCPYVNSRRDALDNHLKRHKCVSGVRSVYACEHCDYSVPQAHFLREHAKIHFVPNRTGQVDGYVKCDNVKLTSSNLTASSDNCEEEYVIFDEKNECSSEEKFNNNKGETELPIVQTGDLIKVKEEC</sequence>
<evidence type="ECO:0000256" key="2">
    <source>
        <dbReference type="ARBA" id="ARBA00022737"/>
    </source>
</evidence>
<feature type="compositionally biased region" description="Polar residues" evidence="6">
    <location>
        <begin position="323"/>
        <end position="332"/>
    </location>
</feature>
<feature type="domain" description="C2H2-type" evidence="7">
    <location>
        <begin position="1433"/>
        <end position="1460"/>
    </location>
</feature>
<gene>
    <name evidence="9" type="primary">LOC115876316</name>
</gene>
<evidence type="ECO:0000259" key="7">
    <source>
        <dbReference type="PROSITE" id="PS50157"/>
    </source>
</evidence>
<dbReference type="KEGG" id="soy:115876316"/>
<evidence type="ECO:0000256" key="1">
    <source>
        <dbReference type="ARBA" id="ARBA00022723"/>
    </source>
</evidence>
<feature type="domain" description="C2H2-type" evidence="7">
    <location>
        <begin position="1737"/>
        <end position="1764"/>
    </location>
</feature>
<protein>
    <submittedName>
        <fullName evidence="9">Uncharacterized protein LOC115876316</fullName>
    </submittedName>
</protein>
<dbReference type="OrthoDB" id="6417347at2759"/>
<dbReference type="PROSITE" id="PS50157">
    <property type="entry name" value="ZINC_FINGER_C2H2_2"/>
    <property type="match status" value="6"/>
</dbReference>
<feature type="compositionally biased region" description="Low complexity" evidence="6">
    <location>
        <begin position="703"/>
        <end position="713"/>
    </location>
</feature>
<dbReference type="Proteomes" id="UP000504635">
    <property type="component" value="Unplaced"/>
</dbReference>
<dbReference type="SMART" id="SM00355">
    <property type="entry name" value="ZnF_C2H2"/>
    <property type="match status" value="24"/>
</dbReference>
<keyword evidence="2" id="KW-0677">Repeat</keyword>
<dbReference type="RefSeq" id="XP_030747912.1">
    <property type="nucleotide sequence ID" value="XM_030892052.1"/>
</dbReference>
<keyword evidence="1" id="KW-0479">Metal-binding</keyword>
<feature type="region of interest" description="Disordered" evidence="6">
    <location>
        <begin position="962"/>
        <end position="1015"/>
    </location>
</feature>
<dbReference type="GO" id="GO:0005634">
    <property type="term" value="C:nucleus"/>
    <property type="evidence" value="ECO:0007669"/>
    <property type="project" value="TreeGrafter"/>
</dbReference>
<proteinExistence type="predicted"/>
<keyword evidence="4" id="KW-0862">Zinc</keyword>
<feature type="region of interest" description="Disordered" evidence="6">
    <location>
        <begin position="41"/>
        <end position="72"/>
    </location>
</feature>
<feature type="domain" description="C2H2-type" evidence="7">
    <location>
        <begin position="113"/>
        <end position="141"/>
    </location>
</feature>
<dbReference type="InterPro" id="IPR013087">
    <property type="entry name" value="Znf_C2H2_type"/>
</dbReference>
<feature type="region of interest" description="Disordered" evidence="6">
    <location>
        <begin position="691"/>
        <end position="719"/>
    </location>
</feature>
<feature type="region of interest" description="Disordered" evidence="6">
    <location>
        <begin position="830"/>
        <end position="884"/>
    </location>
</feature>
<dbReference type="InterPro" id="IPR050688">
    <property type="entry name" value="Zinc_finger/UBP_domain"/>
</dbReference>